<feature type="transmembrane region" description="Helical" evidence="8">
    <location>
        <begin position="479"/>
        <end position="502"/>
    </location>
</feature>
<feature type="transmembrane region" description="Helical" evidence="8">
    <location>
        <begin position="429"/>
        <end position="448"/>
    </location>
</feature>
<proteinExistence type="predicted"/>
<feature type="transmembrane region" description="Helical" evidence="8">
    <location>
        <begin position="192"/>
        <end position="209"/>
    </location>
</feature>
<keyword evidence="3" id="KW-0328">Glycosyltransferase</keyword>
<keyword evidence="6 8" id="KW-1133">Transmembrane helix</keyword>
<feature type="transmembrane region" description="Helical" evidence="8">
    <location>
        <begin position="645"/>
        <end position="662"/>
    </location>
</feature>
<keyword evidence="4" id="KW-0808">Transferase</keyword>
<dbReference type="Proteomes" id="UP001596222">
    <property type="component" value="Unassembled WGS sequence"/>
</dbReference>
<reference evidence="10" key="1">
    <citation type="journal article" date="2019" name="Int. J. Syst. Evol. Microbiol.">
        <title>The Global Catalogue of Microorganisms (GCM) 10K type strain sequencing project: providing services to taxonomists for standard genome sequencing and annotation.</title>
        <authorList>
            <consortium name="The Broad Institute Genomics Platform"/>
            <consortium name="The Broad Institute Genome Sequencing Center for Infectious Disease"/>
            <person name="Wu L."/>
            <person name="Ma J."/>
        </authorList>
    </citation>
    <scope>NUCLEOTIDE SEQUENCE [LARGE SCALE GENOMIC DNA]</scope>
    <source>
        <strain evidence="10">CGMCC 4.1641</strain>
    </source>
</reference>
<comment type="subcellular location">
    <subcellularLocation>
        <location evidence="1">Cell membrane</location>
        <topology evidence="1">Multi-pass membrane protein</topology>
    </subcellularLocation>
</comment>
<evidence type="ECO:0000256" key="5">
    <source>
        <dbReference type="ARBA" id="ARBA00022692"/>
    </source>
</evidence>
<feature type="transmembrane region" description="Helical" evidence="8">
    <location>
        <begin position="326"/>
        <end position="347"/>
    </location>
</feature>
<feature type="transmembrane region" description="Helical" evidence="8">
    <location>
        <begin position="522"/>
        <end position="540"/>
    </location>
</feature>
<feature type="transmembrane region" description="Helical" evidence="8">
    <location>
        <begin position="161"/>
        <end position="180"/>
    </location>
</feature>
<dbReference type="EMBL" id="JBHSKJ010000035">
    <property type="protein sequence ID" value="MFC5149916.1"/>
    <property type="molecule type" value="Genomic_DNA"/>
</dbReference>
<evidence type="ECO:0000256" key="3">
    <source>
        <dbReference type="ARBA" id="ARBA00022676"/>
    </source>
</evidence>
<organism evidence="9 10">
    <name type="scientific">Streptomyces aureoversilis</name>
    <dbReference type="NCBI Taxonomy" id="67277"/>
    <lineage>
        <taxon>Bacteria</taxon>
        <taxon>Bacillati</taxon>
        <taxon>Actinomycetota</taxon>
        <taxon>Actinomycetes</taxon>
        <taxon>Kitasatosporales</taxon>
        <taxon>Streptomycetaceae</taxon>
        <taxon>Streptomyces</taxon>
    </lineage>
</organism>
<evidence type="ECO:0000256" key="8">
    <source>
        <dbReference type="SAM" id="Phobius"/>
    </source>
</evidence>
<keyword evidence="2" id="KW-1003">Cell membrane</keyword>
<feature type="transmembrane region" description="Helical" evidence="8">
    <location>
        <begin position="119"/>
        <end position="145"/>
    </location>
</feature>
<feature type="transmembrane region" description="Helical" evidence="8">
    <location>
        <begin position="76"/>
        <end position="98"/>
    </location>
</feature>
<keyword evidence="5 8" id="KW-0812">Transmembrane</keyword>
<evidence type="ECO:0000256" key="2">
    <source>
        <dbReference type="ARBA" id="ARBA00022475"/>
    </source>
</evidence>
<evidence type="ECO:0000313" key="10">
    <source>
        <dbReference type="Proteomes" id="UP001596222"/>
    </source>
</evidence>
<evidence type="ECO:0000256" key="6">
    <source>
        <dbReference type="ARBA" id="ARBA00022989"/>
    </source>
</evidence>
<dbReference type="InterPro" id="IPR050297">
    <property type="entry name" value="LipidA_mod_glycosyltrf_83"/>
</dbReference>
<dbReference type="RefSeq" id="WP_382050919.1">
    <property type="nucleotide sequence ID" value="NZ_JBHSKJ010000035.1"/>
</dbReference>
<feature type="transmembrane region" description="Helical" evidence="8">
    <location>
        <begin position="613"/>
        <end position="633"/>
    </location>
</feature>
<sequence>MATSGITERGSFPSAWRGQRWVFAAVALLLLLCAGWTVYGRDALLSAIAACRADRAGCSPARLAELTFRSDGQLRVLGMVSIALPALAGAFWGAPMIARVLETGPGRLPADGAGRVRWYLTRISLAAAGAGSAATLLALLVAWWWRPTANKLYGLNWHEPVILYGTGPAAAAAALFGLAAGTAAGLLVRRTLPAMITTMVGVLGTRWLLHVVHRSAVAPRTYVDGRDTAPDGSWQTSWGYLTSDGGTAPATACPVEQDTAACMNAHGFSSRFTTAYPPGDFWTFQWLDTAALLTLAVALTALVTWRLRCRPPAAVEAAYTLPRRAITVWLVPLVPAAVMLSLGLWGVPRQETMWRDEAATWQAAHRSVPEIWHMLGEVDLVHGLYYVLMHSLFELFGDSLYTLRLPSVLAMAATATFTALIGARLAGRAVGICAGTALALVPAIQMYAQEGRSYSLVTAGTATATWLLVRAFDQPGRRMLWAAYTTAIWVTALLNWFSLFAVSAHAVTLVLTRADRTVLRRWAVAAAVAATGTLPLILASRAQAGQVSWIRPLGWSTLIAPAALLLVGAVCSRLPYRGDGPLTPARLALPLLAVPQAALLLVSTIKPLYLERYLLYTYIGLALLLGVAAAAAIRAATNRRFAQPWLLLPVAVCTAVTLLAPIENRHRDSNGRVDDVIAAAHEVAYYARPGDAVLFLPAARRDTALVAPGMFADLEDIALEQTATEGGTLKGLEIPPAQIRKAMLARKRIILVTDAYAVARPLGTERERAKQQILDRYFHKSHQTQVNGRRITVYDRT</sequence>
<feature type="transmembrane region" description="Helical" evidence="8">
    <location>
        <begin position="21"/>
        <end position="39"/>
    </location>
</feature>
<evidence type="ECO:0000256" key="4">
    <source>
        <dbReference type="ARBA" id="ARBA00022679"/>
    </source>
</evidence>
<keyword evidence="7 8" id="KW-0472">Membrane</keyword>
<feature type="transmembrane region" description="Helical" evidence="8">
    <location>
        <begin position="286"/>
        <end position="305"/>
    </location>
</feature>
<dbReference type="PANTHER" id="PTHR33908:SF3">
    <property type="entry name" value="UNDECAPRENYL PHOSPHATE-ALPHA-4-AMINO-4-DEOXY-L-ARABINOSE ARABINOSYL TRANSFERASE"/>
    <property type="match status" value="1"/>
</dbReference>
<keyword evidence="10" id="KW-1185">Reference proteome</keyword>
<feature type="transmembrane region" description="Helical" evidence="8">
    <location>
        <begin position="401"/>
        <end position="422"/>
    </location>
</feature>
<accession>A0ABW0AAW7</accession>
<dbReference type="PANTHER" id="PTHR33908">
    <property type="entry name" value="MANNOSYLTRANSFERASE YKCB-RELATED"/>
    <property type="match status" value="1"/>
</dbReference>
<feature type="transmembrane region" description="Helical" evidence="8">
    <location>
        <begin position="552"/>
        <end position="575"/>
    </location>
</feature>
<name>A0ABW0AAW7_9ACTN</name>
<evidence type="ECO:0008006" key="11">
    <source>
        <dbReference type="Google" id="ProtNLM"/>
    </source>
</evidence>
<comment type="caution">
    <text evidence="9">The sequence shown here is derived from an EMBL/GenBank/DDBJ whole genome shotgun (WGS) entry which is preliminary data.</text>
</comment>
<evidence type="ECO:0000256" key="7">
    <source>
        <dbReference type="ARBA" id="ARBA00023136"/>
    </source>
</evidence>
<evidence type="ECO:0000313" key="9">
    <source>
        <dbReference type="EMBL" id="MFC5149916.1"/>
    </source>
</evidence>
<protein>
    <recommendedName>
        <fullName evidence="11">Glycosyltransferase RgtA/B/C/D-like domain-containing protein</fullName>
    </recommendedName>
</protein>
<gene>
    <name evidence="9" type="ORF">ACFPP6_35235</name>
</gene>
<evidence type="ECO:0000256" key="1">
    <source>
        <dbReference type="ARBA" id="ARBA00004651"/>
    </source>
</evidence>